<protein>
    <recommendedName>
        <fullName evidence="2">MHYT domain-containing protein</fullName>
    </recommendedName>
</protein>
<feature type="transmembrane region" description="Helical" evidence="1">
    <location>
        <begin position="95"/>
        <end position="114"/>
    </location>
</feature>
<feature type="transmembrane region" description="Helical" evidence="1">
    <location>
        <begin position="239"/>
        <end position="259"/>
    </location>
</feature>
<keyword evidence="4" id="KW-1185">Reference proteome</keyword>
<feature type="domain" description="MHYT" evidence="2">
    <location>
        <begin position="18"/>
        <end position="223"/>
    </location>
</feature>
<gene>
    <name evidence="3" type="ORF">EJ04DRAFT_162380</name>
</gene>
<sequence>MQGLPEKYPIGSFPAIHYTPHLVIISYIVSLVGAYTTVELLHRRVSGSGWRNVVQLAGCSVSFGLVAIWCMHFVGNRAIVLGDGEESIQLFYNPSFTAISAILAVAVIFLGLAVADRFYKGNKRQLVRNGALVACGVFTGAAITGMHYVGNFGTTNYSVKPIPRFVAGATIIAVCAATFSYALFFHWSGRWINTWWRRCIVACVLAMAVCGMHWTAAIGTRYELQGYHQGPGEARNTNLIIAICFSLGACGVCGALGALKQRYTRKLKDRAQQVVLAVATFDSEGRILVTQGGLMPCQTITKQFHQRIFDEDFNNSHSVFQWIFRVSRNWGGIIELIPSMRDHLQTRGYLQTFTPAVGGSTSRTSFGTEDETSYSATFRELFCVTAYDIARSLNIRLQDLGVLYEDVLPMGTLLTKTVFKDTSEAKNYIATDVSHSELEAGTANPILFGKGQLLIVTRKVDNAEANRLEDSGYRFATLEQVGETLARSLQVSREDLKNTVDRLQMFCQRKPWAPSKGTYLSAFLLQPSPVLTGLDVIVPRSTPDRLPMVRLAKERLTKEQLQLLRQFNCLTLDECLVRIDNRRQSGHSDDFWLEKFRNRIRELTREVPEPALRQAIFSAQPVNAAYGSGRIESSDAVMFAFCGIKDVYNQTTASQILMHVPMSLFQCYQRISPTCQDHAILAQKNHKEFSTLITSASTESCGSPSSRARRKWHWRLYRSKSSSEMTINPDSSSEKGLVNDSVHATADSANTSHPFGGIMVSQEVVIKGDQKHVSQMELLEMGVRTEAGVAGSEQATLADKLIAITSSLRDARGLRESGSRKTTNGGRGL</sequence>
<keyword evidence="1" id="KW-0812">Transmembrane</keyword>
<proteinExistence type="predicted"/>
<organism evidence="3 4">
    <name type="scientific">Polyplosphaeria fusca</name>
    <dbReference type="NCBI Taxonomy" id="682080"/>
    <lineage>
        <taxon>Eukaryota</taxon>
        <taxon>Fungi</taxon>
        <taxon>Dikarya</taxon>
        <taxon>Ascomycota</taxon>
        <taxon>Pezizomycotina</taxon>
        <taxon>Dothideomycetes</taxon>
        <taxon>Pleosporomycetidae</taxon>
        <taxon>Pleosporales</taxon>
        <taxon>Tetraplosphaeriaceae</taxon>
        <taxon>Polyplosphaeria</taxon>
    </lineage>
</organism>
<dbReference type="InterPro" id="IPR005330">
    <property type="entry name" value="MHYT_dom"/>
</dbReference>
<dbReference type="Pfam" id="PF03707">
    <property type="entry name" value="MHYT"/>
    <property type="match status" value="1"/>
</dbReference>
<dbReference type="EMBL" id="ML996099">
    <property type="protein sequence ID" value="KAF2740678.1"/>
    <property type="molecule type" value="Genomic_DNA"/>
</dbReference>
<feature type="transmembrane region" description="Helical" evidence="1">
    <location>
        <begin position="165"/>
        <end position="187"/>
    </location>
</feature>
<accession>A0A9P4RBV4</accession>
<comment type="caution">
    <text evidence="3">The sequence shown here is derived from an EMBL/GenBank/DDBJ whole genome shotgun (WGS) entry which is preliminary data.</text>
</comment>
<dbReference type="PROSITE" id="PS50924">
    <property type="entry name" value="MHYT"/>
    <property type="match status" value="1"/>
</dbReference>
<evidence type="ECO:0000256" key="1">
    <source>
        <dbReference type="SAM" id="Phobius"/>
    </source>
</evidence>
<dbReference type="OrthoDB" id="264015at2759"/>
<keyword evidence="1" id="KW-0472">Membrane</keyword>
<keyword evidence="1" id="KW-1133">Transmembrane helix</keyword>
<feature type="transmembrane region" description="Helical" evidence="1">
    <location>
        <begin position="53"/>
        <end position="75"/>
    </location>
</feature>
<dbReference type="PANTHER" id="PTHR35152:SF1">
    <property type="entry name" value="DOMAIN SIGNALLING PROTEIN, PUTATIVE (AFU_ORTHOLOGUE AFUA_5G11310)-RELATED"/>
    <property type="match status" value="1"/>
</dbReference>
<dbReference type="PANTHER" id="PTHR35152">
    <property type="entry name" value="DOMAIN SIGNALLING PROTEIN, PUTATIVE (AFU_ORTHOLOGUE AFUA_5G11310)-RELATED"/>
    <property type="match status" value="1"/>
</dbReference>
<reference evidence="3" key="1">
    <citation type="journal article" date="2020" name="Stud. Mycol.">
        <title>101 Dothideomycetes genomes: a test case for predicting lifestyles and emergence of pathogens.</title>
        <authorList>
            <person name="Haridas S."/>
            <person name="Albert R."/>
            <person name="Binder M."/>
            <person name="Bloem J."/>
            <person name="Labutti K."/>
            <person name="Salamov A."/>
            <person name="Andreopoulos B."/>
            <person name="Baker S."/>
            <person name="Barry K."/>
            <person name="Bills G."/>
            <person name="Bluhm B."/>
            <person name="Cannon C."/>
            <person name="Castanera R."/>
            <person name="Culley D."/>
            <person name="Daum C."/>
            <person name="Ezra D."/>
            <person name="Gonzalez J."/>
            <person name="Henrissat B."/>
            <person name="Kuo A."/>
            <person name="Liang C."/>
            <person name="Lipzen A."/>
            <person name="Lutzoni F."/>
            <person name="Magnuson J."/>
            <person name="Mondo S."/>
            <person name="Nolan M."/>
            <person name="Ohm R."/>
            <person name="Pangilinan J."/>
            <person name="Park H.-J."/>
            <person name="Ramirez L."/>
            <person name="Alfaro M."/>
            <person name="Sun H."/>
            <person name="Tritt A."/>
            <person name="Yoshinaga Y."/>
            <person name="Zwiers L.-H."/>
            <person name="Turgeon B."/>
            <person name="Goodwin S."/>
            <person name="Spatafora J."/>
            <person name="Crous P."/>
            <person name="Grigoriev I."/>
        </authorList>
    </citation>
    <scope>NUCLEOTIDE SEQUENCE</scope>
    <source>
        <strain evidence="3">CBS 125425</strain>
    </source>
</reference>
<evidence type="ECO:0000313" key="3">
    <source>
        <dbReference type="EMBL" id="KAF2740678.1"/>
    </source>
</evidence>
<name>A0A9P4RBV4_9PLEO</name>
<feature type="transmembrane region" description="Helical" evidence="1">
    <location>
        <begin position="20"/>
        <end position="41"/>
    </location>
</feature>
<dbReference type="AlphaFoldDB" id="A0A9P4RBV4"/>
<feature type="transmembrane region" description="Helical" evidence="1">
    <location>
        <begin position="126"/>
        <end position="145"/>
    </location>
</feature>
<evidence type="ECO:0000259" key="2">
    <source>
        <dbReference type="PROSITE" id="PS50924"/>
    </source>
</evidence>
<feature type="transmembrane region" description="Helical" evidence="1">
    <location>
        <begin position="199"/>
        <end position="219"/>
    </location>
</feature>
<evidence type="ECO:0000313" key="4">
    <source>
        <dbReference type="Proteomes" id="UP000799444"/>
    </source>
</evidence>
<dbReference type="Proteomes" id="UP000799444">
    <property type="component" value="Unassembled WGS sequence"/>
</dbReference>